<dbReference type="EMBL" id="AMQN01007725">
    <property type="status" value="NOT_ANNOTATED_CDS"/>
    <property type="molecule type" value="Genomic_DNA"/>
</dbReference>
<dbReference type="InterPro" id="IPR056602">
    <property type="entry name" value="Beta-prop_LRRK2"/>
</dbReference>
<dbReference type="EMBL" id="KB301284">
    <property type="protein sequence ID" value="ELU05731.1"/>
    <property type="molecule type" value="Genomic_DNA"/>
</dbReference>
<dbReference type="PANTHER" id="PTHR47219">
    <property type="entry name" value="RAB GTPASE-ACTIVATING PROTEIN 1-LIKE"/>
    <property type="match status" value="1"/>
</dbReference>
<dbReference type="GO" id="GO:0031267">
    <property type="term" value="F:small GTPase binding"/>
    <property type="evidence" value="ECO:0007669"/>
    <property type="project" value="TreeGrafter"/>
</dbReference>
<dbReference type="Gene3D" id="1.10.472.80">
    <property type="entry name" value="Ypt/Rab-GAP domain of gyp1p, domain 3"/>
    <property type="match status" value="1"/>
</dbReference>
<dbReference type="InterPro" id="IPR050302">
    <property type="entry name" value="Rab_GAP_TBC_domain"/>
</dbReference>
<dbReference type="Pfam" id="PF23748">
    <property type="entry name" value="Beta-prop_LRRK2"/>
    <property type="match status" value="1"/>
</dbReference>
<dbReference type="STRING" id="283909.R7UQP3"/>
<dbReference type="Gene3D" id="2.130.10.10">
    <property type="entry name" value="YVTN repeat-like/Quinoprotein amine dehydrogenase"/>
    <property type="match status" value="1"/>
</dbReference>
<feature type="compositionally biased region" description="Polar residues" evidence="2">
    <location>
        <begin position="704"/>
        <end position="736"/>
    </location>
</feature>
<dbReference type="GO" id="GO:0005813">
    <property type="term" value="C:centrosome"/>
    <property type="evidence" value="ECO:0007669"/>
    <property type="project" value="UniProtKB-SubCell"/>
</dbReference>
<feature type="compositionally biased region" description="Polar residues" evidence="2">
    <location>
        <begin position="670"/>
        <end position="695"/>
    </location>
</feature>
<reference evidence="7" key="1">
    <citation type="submission" date="2012-12" db="EMBL/GenBank/DDBJ databases">
        <authorList>
            <person name="Hellsten U."/>
            <person name="Grimwood J."/>
            <person name="Chapman J.A."/>
            <person name="Shapiro H."/>
            <person name="Aerts A."/>
            <person name="Otillar R.P."/>
            <person name="Terry A.Y."/>
            <person name="Boore J.L."/>
            <person name="Simakov O."/>
            <person name="Marletaz F."/>
            <person name="Cho S.-J."/>
            <person name="Edsinger-Gonzales E."/>
            <person name="Havlak P."/>
            <person name="Kuo D.-H."/>
            <person name="Larsson T."/>
            <person name="Lv J."/>
            <person name="Arendt D."/>
            <person name="Savage R."/>
            <person name="Osoegawa K."/>
            <person name="de Jong P."/>
            <person name="Lindberg D.R."/>
            <person name="Seaver E.C."/>
            <person name="Weisblat D.A."/>
            <person name="Putnam N.H."/>
            <person name="Grigoriev I.V."/>
            <person name="Rokhsar D.S."/>
        </authorList>
    </citation>
    <scope>NUCLEOTIDE SEQUENCE</scope>
    <source>
        <strain evidence="7">I ESC-2004</strain>
    </source>
</reference>
<evidence type="ECO:0008006" key="8">
    <source>
        <dbReference type="Google" id="ProtNLM"/>
    </source>
</evidence>
<evidence type="ECO:0000259" key="4">
    <source>
        <dbReference type="Pfam" id="PF23748"/>
    </source>
</evidence>
<feature type="compositionally biased region" description="Low complexity" evidence="2">
    <location>
        <begin position="852"/>
        <end position="866"/>
    </location>
</feature>
<sequence length="872" mass="97443">MKEEKEKHLTSEAICSYLSDSQLVDLNARTTFMRIESVPLASLASSESFACSDWKFLWFYVMNIHPPMLTDQKRGITAKVTLLRIWDCFLLEGPKVLFRFALAVLKMNEAGLLAKKDTISIMRHLKCCSKLAFDANGLIKTAFEDLKPFPRRRDIAAKQVVYVNALKEKLKRKEASRRSLHQKDEVFSSDDTIANSRLVYECSAECSQGVVWMCLGDQTSGKINVLNCEEGLAHSIQLQIDSRVMCLCTVEQEICIIGTLSSEIIAIGINSKTELWRLRLHDSVLSICCSVQDQRNTLFVGLSDGTLAVLQQVQPREPQEEPVYIGIGRAPITAVLLGSHDLWVSCGNHVHIMRSSTMDSIGQVTVSSNSLDHVLTICRNDPYGIWITIKGSSVVELWDPDNLKCKLLFDVKAGKPISEKKLENEEEFGGFQYEDDDGRLNSSRICAFLPYDGHLWIGTGDGTLLIYSVQQTSKPRSQSYPRAQSGKRDQDVVLQGSAAIVDMEAVMVKMQELHRERHHDLLPATSTETLKTQQMTSSDSSPRKSPRLLKKQHRIEDDAICNGHDHHKVPLAMHKQGLQPVETLLSAKSMTSEMDPTELTLIPDSSAAETNNSARGASHIFSVSAEPHNTATLKAIDEVNSGSPEVMKRGSVPYGSKRWRSRKRIPEVSVQDSSGSMEQDSDTKYSQGSKESSPITIPRPHQYSVPNNTPLKMEQHSLTPWDNSDHQQSLSPNFQRRPSRRAKSDSSGGMARSPSAQGASPSRASHQQPSYYPLDLVLQAKIKIADRPIRSLVRSSSGEESVIISVAGCFGDDEAVLKWKRDRYQENMWTNEPVLEVCPKTNTPRRPSYVKTQSLMRSRSTSTQRSMSDEAF</sequence>
<dbReference type="Proteomes" id="UP000014760">
    <property type="component" value="Unassembled WGS sequence"/>
</dbReference>
<dbReference type="PANTHER" id="PTHR47219:SF20">
    <property type="entry name" value="TBC1 DOMAIN FAMILY MEMBER 2B"/>
    <property type="match status" value="1"/>
</dbReference>
<dbReference type="EnsemblMetazoa" id="CapteT223549">
    <property type="protein sequence ID" value="CapteP223549"/>
    <property type="gene ID" value="CapteG223549"/>
</dbReference>
<proteinExistence type="predicted"/>
<dbReference type="AlphaFoldDB" id="R7UQP3"/>
<dbReference type="InterPro" id="IPR000195">
    <property type="entry name" value="Rab-GAP-TBC_dom"/>
</dbReference>
<evidence type="ECO:0000259" key="3">
    <source>
        <dbReference type="Pfam" id="PF00566"/>
    </source>
</evidence>
<dbReference type="InterPro" id="IPR015943">
    <property type="entry name" value="WD40/YVTN_repeat-like_dom_sf"/>
</dbReference>
<keyword evidence="7" id="KW-1185">Reference proteome</keyword>
<evidence type="ECO:0000256" key="2">
    <source>
        <dbReference type="SAM" id="MobiDB-lite"/>
    </source>
</evidence>
<reference evidence="5 7" key="2">
    <citation type="journal article" date="2013" name="Nature">
        <title>Insights into bilaterian evolution from three spiralian genomes.</title>
        <authorList>
            <person name="Simakov O."/>
            <person name="Marletaz F."/>
            <person name="Cho S.J."/>
            <person name="Edsinger-Gonzales E."/>
            <person name="Havlak P."/>
            <person name="Hellsten U."/>
            <person name="Kuo D.H."/>
            <person name="Larsson T."/>
            <person name="Lv J."/>
            <person name="Arendt D."/>
            <person name="Savage R."/>
            <person name="Osoegawa K."/>
            <person name="de Jong P."/>
            <person name="Grimwood J."/>
            <person name="Chapman J.A."/>
            <person name="Shapiro H."/>
            <person name="Aerts A."/>
            <person name="Otillar R.P."/>
            <person name="Terry A.Y."/>
            <person name="Boore J.L."/>
            <person name="Grigoriev I.V."/>
            <person name="Lindberg D.R."/>
            <person name="Seaver E.C."/>
            <person name="Weisblat D.A."/>
            <person name="Putnam N.H."/>
            <person name="Rokhsar D.S."/>
        </authorList>
    </citation>
    <scope>NUCLEOTIDE SEQUENCE</scope>
    <source>
        <strain evidence="5 7">I ESC-2004</strain>
    </source>
</reference>
<dbReference type="HOGENOM" id="CLU_329357_0_0_1"/>
<evidence type="ECO:0000256" key="1">
    <source>
        <dbReference type="ARBA" id="ARBA00004300"/>
    </source>
</evidence>
<evidence type="ECO:0000313" key="5">
    <source>
        <dbReference type="EMBL" id="ELU05731.1"/>
    </source>
</evidence>
<dbReference type="SUPFAM" id="SSF50998">
    <property type="entry name" value="Quinoprotein alcohol dehydrogenase-like"/>
    <property type="match status" value="1"/>
</dbReference>
<feature type="region of interest" description="Disordered" evidence="2">
    <location>
        <begin position="519"/>
        <end position="549"/>
    </location>
</feature>
<dbReference type="Pfam" id="PF00566">
    <property type="entry name" value="RabGAP-TBC"/>
    <property type="match status" value="1"/>
</dbReference>
<evidence type="ECO:0000313" key="6">
    <source>
        <dbReference type="EnsemblMetazoa" id="CapteP223549"/>
    </source>
</evidence>
<feature type="region of interest" description="Disordered" evidence="2">
    <location>
        <begin position="642"/>
        <end position="768"/>
    </location>
</feature>
<dbReference type="GO" id="GO:0005096">
    <property type="term" value="F:GTPase activator activity"/>
    <property type="evidence" value="ECO:0007669"/>
    <property type="project" value="TreeGrafter"/>
</dbReference>
<dbReference type="InterPro" id="IPR011047">
    <property type="entry name" value="Quinoprotein_ADH-like_sf"/>
</dbReference>
<feature type="domain" description="Rab-GAP TBC" evidence="3">
    <location>
        <begin position="81"/>
        <end position="113"/>
    </location>
</feature>
<protein>
    <recommendedName>
        <fullName evidence="8">Rab-GAP TBC domain-containing protein</fullName>
    </recommendedName>
</protein>
<dbReference type="OMA" id="DIPTWVA"/>
<evidence type="ECO:0000313" key="7">
    <source>
        <dbReference type="Proteomes" id="UP000014760"/>
    </source>
</evidence>
<dbReference type="InterPro" id="IPR035969">
    <property type="entry name" value="Rab-GAP_TBC_sf"/>
</dbReference>
<dbReference type="OrthoDB" id="44736at2759"/>
<feature type="domain" description="LRRK2 beta-propeller" evidence="4">
    <location>
        <begin position="203"/>
        <end position="471"/>
    </location>
</feature>
<feature type="compositionally biased region" description="Polar residues" evidence="2">
    <location>
        <begin position="524"/>
        <end position="540"/>
    </location>
</feature>
<gene>
    <name evidence="5" type="ORF">CAPTEDRAFT_223549</name>
</gene>
<reference evidence="6" key="3">
    <citation type="submission" date="2015-06" db="UniProtKB">
        <authorList>
            <consortium name="EnsemblMetazoa"/>
        </authorList>
    </citation>
    <scope>IDENTIFICATION</scope>
</reference>
<feature type="compositionally biased region" description="Polar residues" evidence="2">
    <location>
        <begin position="754"/>
        <end position="768"/>
    </location>
</feature>
<name>R7UQP3_CAPTE</name>
<comment type="subcellular location">
    <subcellularLocation>
        <location evidence="1">Cytoplasm</location>
        <location evidence="1">Cytoskeleton</location>
        <location evidence="1">Microtubule organizing center</location>
        <location evidence="1">Centrosome</location>
    </subcellularLocation>
</comment>
<dbReference type="SUPFAM" id="SSF47923">
    <property type="entry name" value="Ypt/Rab-GAP domain of gyp1p"/>
    <property type="match status" value="1"/>
</dbReference>
<accession>R7UQP3</accession>
<organism evidence="5">
    <name type="scientific">Capitella teleta</name>
    <name type="common">Polychaete worm</name>
    <dbReference type="NCBI Taxonomy" id="283909"/>
    <lineage>
        <taxon>Eukaryota</taxon>
        <taxon>Metazoa</taxon>
        <taxon>Spiralia</taxon>
        <taxon>Lophotrochozoa</taxon>
        <taxon>Annelida</taxon>
        <taxon>Polychaeta</taxon>
        <taxon>Sedentaria</taxon>
        <taxon>Scolecida</taxon>
        <taxon>Capitellidae</taxon>
        <taxon>Capitella</taxon>
    </lineage>
</organism>
<feature type="region of interest" description="Disordered" evidence="2">
    <location>
        <begin position="841"/>
        <end position="872"/>
    </location>
</feature>